<keyword evidence="4" id="KW-1185">Reference proteome</keyword>
<organism evidence="3 4">
    <name type="scientific">Luteipulveratus mongoliensis</name>
    <dbReference type="NCBI Taxonomy" id="571913"/>
    <lineage>
        <taxon>Bacteria</taxon>
        <taxon>Bacillati</taxon>
        <taxon>Actinomycetota</taxon>
        <taxon>Actinomycetes</taxon>
        <taxon>Micrococcales</taxon>
        <taxon>Dermacoccaceae</taxon>
        <taxon>Luteipulveratus</taxon>
    </lineage>
</organism>
<evidence type="ECO:0000313" key="3">
    <source>
        <dbReference type="EMBL" id="AKU15305.1"/>
    </source>
</evidence>
<dbReference type="STRING" id="571913.VV02_04565"/>
<dbReference type="PANTHER" id="PTHR33744:SF1">
    <property type="entry name" value="DNA-BINDING TRANSCRIPTIONAL ACTIVATOR ADER"/>
    <property type="match status" value="1"/>
</dbReference>
<dbReference type="EMBL" id="CP011112">
    <property type="protein sequence ID" value="AKU15305.1"/>
    <property type="molecule type" value="Genomic_DNA"/>
</dbReference>
<dbReference type="InterPro" id="IPR042070">
    <property type="entry name" value="PucR_C-HTH_sf"/>
</dbReference>
<gene>
    <name evidence="3" type="ORF">VV02_04565</name>
</gene>
<dbReference type="InterPro" id="IPR025736">
    <property type="entry name" value="PucR_C-HTH_dom"/>
</dbReference>
<dbReference type="AlphaFoldDB" id="A0A0K1JFD7"/>
<accession>A0A0K1JFD7</accession>
<dbReference type="OrthoDB" id="5243741at2"/>
<evidence type="ECO:0000313" key="4">
    <source>
        <dbReference type="Proteomes" id="UP000066480"/>
    </source>
</evidence>
<reference evidence="3 4" key="1">
    <citation type="submission" date="2015-03" db="EMBL/GenBank/DDBJ databases">
        <title>Luteipulveratus halotolerans sp. nov., a novel actinobacterium (Dermacoccaceae) from Sarawak, Malaysia.</title>
        <authorList>
            <person name="Juboi H."/>
            <person name="Basik A."/>
            <person name="Shamsul S.S."/>
            <person name="Arnold P."/>
            <person name="Schmitt E.K."/>
            <person name="Sanglier J.-J."/>
            <person name="Yeo T."/>
        </authorList>
    </citation>
    <scope>NUCLEOTIDE SEQUENCE [LARGE SCALE GENOMIC DNA]</scope>
    <source>
        <strain evidence="3 4">MN07-A0370</strain>
    </source>
</reference>
<name>A0A0K1JFD7_9MICO</name>
<dbReference type="PATRIC" id="fig|571913.6.peg.933"/>
<protein>
    <submittedName>
        <fullName evidence="3">CdaR family transcriptional regulator</fullName>
    </submittedName>
</protein>
<feature type="domain" description="PucR-like N-terminal" evidence="2">
    <location>
        <begin position="14"/>
        <end position="180"/>
    </location>
</feature>
<dbReference type="InterPro" id="IPR058663">
    <property type="entry name" value="PucR-like_N"/>
</dbReference>
<evidence type="ECO:0000259" key="2">
    <source>
        <dbReference type="Pfam" id="PF25906"/>
    </source>
</evidence>
<dbReference type="Proteomes" id="UP000066480">
    <property type="component" value="Chromosome"/>
</dbReference>
<sequence>MVSDTSLLGDPPPWASLPTEVSSAIRPHVIEIVEQIILAIQRDVPAYSRPLEGDFGAAVRQGVEVALSRLLLELPGRQEPALTRSDRVVYQQLGRGEARTGRPLEALLSAYRIGARVAFRTTSRVAVEEGLDPTVLLPLGESIFVYVDELSATSVEAFADEQFRQVGERDRRRGALLELMVSGRADEAELRTQAASAEWVIPSEIIVAVVPLDDADGLRIALGERALVRLRAEHAVAVIPAPVGKRSRTDIDKALGGRRAWVGPVRSWTRAADSLRAALAGIELEPDALGRESGSHGRETGARWVQDHLATLVMGADRELMGDLARLRLAPLDGLRDSQRQRLAETLFAWLRHQGERNKVAAELHIHPQTVGYRVAQLREVFGDLLDDPQGRFELEMVLRAGHR</sequence>
<feature type="domain" description="PucR C-terminal helix-turn-helix" evidence="1">
    <location>
        <begin position="343"/>
        <end position="401"/>
    </location>
</feature>
<dbReference type="Pfam" id="PF13556">
    <property type="entry name" value="HTH_30"/>
    <property type="match status" value="1"/>
</dbReference>
<evidence type="ECO:0000259" key="1">
    <source>
        <dbReference type="Pfam" id="PF13556"/>
    </source>
</evidence>
<dbReference type="Gene3D" id="1.10.10.2840">
    <property type="entry name" value="PucR C-terminal helix-turn-helix domain"/>
    <property type="match status" value="1"/>
</dbReference>
<proteinExistence type="predicted"/>
<dbReference type="Pfam" id="PF25906">
    <property type="entry name" value="PucR-like_N"/>
    <property type="match status" value="1"/>
</dbReference>
<dbReference type="KEGG" id="lmoi:VV02_04565"/>
<dbReference type="InterPro" id="IPR051448">
    <property type="entry name" value="CdaR-like_regulators"/>
</dbReference>
<dbReference type="PANTHER" id="PTHR33744">
    <property type="entry name" value="CARBOHYDRATE DIACID REGULATOR"/>
    <property type="match status" value="1"/>
</dbReference>